<keyword evidence="13 17" id="KW-0811">Translocation</keyword>
<evidence type="ECO:0000313" key="20">
    <source>
        <dbReference type="EMBL" id="KGK38844.1"/>
    </source>
</evidence>
<evidence type="ECO:0000256" key="1">
    <source>
        <dbReference type="ARBA" id="ARBA00001946"/>
    </source>
</evidence>
<evidence type="ECO:0000256" key="9">
    <source>
        <dbReference type="ARBA" id="ARBA00022679"/>
    </source>
</evidence>
<evidence type="ECO:0000256" key="17">
    <source>
        <dbReference type="RuleBase" id="RU365073"/>
    </source>
</evidence>
<keyword evidence="7" id="KW-0021">Allosteric enzyme</keyword>
<evidence type="ECO:0000256" key="14">
    <source>
        <dbReference type="ARBA" id="ARBA00023132"/>
    </source>
</evidence>
<dbReference type="Gene3D" id="3.40.50.2020">
    <property type="match status" value="1"/>
</dbReference>
<feature type="domain" description="Phosphoribosyltransferase" evidence="19">
    <location>
        <begin position="881"/>
        <end position="1072"/>
    </location>
</feature>
<dbReference type="GO" id="GO:0016757">
    <property type="term" value="F:glycosyltransferase activity"/>
    <property type="evidence" value="ECO:0007669"/>
    <property type="project" value="UniProtKB-KW"/>
</dbReference>
<keyword evidence="6 17" id="KW-0813">Transport</keyword>
<dbReference type="eggNOG" id="KOG2271">
    <property type="taxonomic scope" value="Eukaryota"/>
</dbReference>
<dbReference type="InterPro" id="IPR011502">
    <property type="entry name" value="Nucleoporin_Nup85"/>
</dbReference>
<dbReference type="EMBL" id="JQFK01000015">
    <property type="protein sequence ID" value="KGK38844.1"/>
    <property type="molecule type" value="Genomic_DNA"/>
</dbReference>
<feature type="compositionally biased region" description="Basic and acidic residues" evidence="18">
    <location>
        <begin position="113"/>
        <end position="144"/>
    </location>
</feature>
<feature type="compositionally biased region" description="Polar residues" evidence="18">
    <location>
        <begin position="1"/>
        <end position="48"/>
    </location>
</feature>
<evidence type="ECO:0000259" key="19">
    <source>
        <dbReference type="Pfam" id="PF14681"/>
    </source>
</evidence>
<evidence type="ECO:0000256" key="5">
    <source>
        <dbReference type="ARBA" id="ARBA00009516"/>
    </source>
</evidence>
<dbReference type="VEuPathDB" id="FungiDB:C5L36_0B00920"/>
<comment type="function">
    <text evidence="17">Functions as a component of the nuclear pore complex (NPC).</text>
</comment>
<protein>
    <recommendedName>
        <fullName evidence="17">Nuclear pore complex protein Nup85</fullName>
    </recommendedName>
</protein>
<feature type="compositionally biased region" description="Polar residues" evidence="18">
    <location>
        <begin position="72"/>
        <end position="82"/>
    </location>
</feature>
<keyword evidence="16 17" id="KW-0539">Nucleus</keyword>
<evidence type="ECO:0000256" key="16">
    <source>
        <dbReference type="ARBA" id="ARBA00023242"/>
    </source>
</evidence>
<dbReference type="CDD" id="cd06223">
    <property type="entry name" value="PRTases_typeI"/>
    <property type="match status" value="1"/>
</dbReference>
<reference evidence="21" key="1">
    <citation type="journal article" date="2014" name="Microb. Cell Fact.">
        <title>Exploiting Issatchenkia orientalis SD108 for succinic acid production.</title>
        <authorList>
            <person name="Xiao H."/>
            <person name="Shao Z."/>
            <person name="Jiang Y."/>
            <person name="Dole S."/>
            <person name="Zhao H."/>
        </authorList>
    </citation>
    <scope>NUCLEOTIDE SEQUENCE [LARGE SCALE GENOMIC DNA]</scope>
    <source>
        <strain evidence="21">SD108</strain>
    </source>
</reference>
<dbReference type="SUPFAM" id="SSF53271">
    <property type="entry name" value="PRTase-like"/>
    <property type="match status" value="1"/>
</dbReference>
<accession>A0A099P3J2</accession>
<dbReference type="GO" id="GO:0045893">
    <property type="term" value="P:positive regulation of DNA-templated transcription"/>
    <property type="evidence" value="ECO:0007669"/>
    <property type="project" value="TreeGrafter"/>
</dbReference>
<comment type="caution">
    <text evidence="20">The sequence shown here is derived from an EMBL/GenBank/DDBJ whole genome shotgun (WGS) entry which is preliminary data.</text>
</comment>
<keyword evidence="15" id="KW-0342">GTP-binding</keyword>
<dbReference type="GO" id="GO:0031965">
    <property type="term" value="C:nuclear membrane"/>
    <property type="evidence" value="ECO:0007669"/>
    <property type="project" value="UniProtKB-UniRule"/>
</dbReference>
<dbReference type="FunFam" id="3.40.50.2020:FF:000023">
    <property type="entry name" value="Probable uracil phosphoribosyltransferase"/>
    <property type="match status" value="1"/>
</dbReference>
<keyword evidence="11 17" id="KW-0509">mRNA transport</keyword>
<evidence type="ECO:0000256" key="13">
    <source>
        <dbReference type="ARBA" id="ARBA00023010"/>
    </source>
</evidence>
<feature type="region of interest" description="Disordered" evidence="18">
    <location>
        <begin position="1"/>
        <end position="148"/>
    </location>
</feature>
<dbReference type="GO" id="GO:0031080">
    <property type="term" value="C:nuclear pore outer ring"/>
    <property type="evidence" value="ECO:0007669"/>
    <property type="project" value="TreeGrafter"/>
</dbReference>
<dbReference type="InterPro" id="IPR000836">
    <property type="entry name" value="PRTase_dom"/>
</dbReference>
<dbReference type="Pfam" id="PF07575">
    <property type="entry name" value="Nucleopor_Nup85"/>
    <property type="match status" value="1"/>
</dbReference>
<keyword evidence="14 17" id="KW-0906">Nuclear pore complex</keyword>
<comment type="subunit">
    <text evidence="17">Component of the nuclear pore complex (NPC).</text>
</comment>
<dbReference type="HOGENOM" id="CLU_287145_0_0_1"/>
<evidence type="ECO:0000256" key="8">
    <source>
        <dbReference type="ARBA" id="ARBA00022676"/>
    </source>
</evidence>
<dbReference type="GO" id="GO:0005525">
    <property type="term" value="F:GTP binding"/>
    <property type="evidence" value="ECO:0007669"/>
    <property type="project" value="UniProtKB-KW"/>
</dbReference>
<keyword evidence="17" id="KW-0472">Membrane</keyword>
<comment type="pathway">
    <text evidence="3">Pyrimidine metabolism; UMP biosynthesis via salvage pathway; UMP from uracil: step 1/1.</text>
</comment>
<evidence type="ECO:0000256" key="2">
    <source>
        <dbReference type="ARBA" id="ARBA00004567"/>
    </source>
</evidence>
<evidence type="ECO:0000256" key="4">
    <source>
        <dbReference type="ARBA" id="ARBA00005573"/>
    </source>
</evidence>
<evidence type="ECO:0000256" key="7">
    <source>
        <dbReference type="ARBA" id="ARBA00022533"/>
    </source>
</evidence>
<proteinExistence type="inferred from homology"/>
<evidence type="ECO:0000256" key="15">
    <source>
        <dbReference type="ARBA" id="ARBA00023134"/>
    </source>
</evidence>
<dbReference type="eggNOG" id="KOG4203">
    <property type="taxonomic scope" value="Eukaryota"/>
</dbReference>
<dbReference type="Proteomes" id="UP000029867">
    <property type="component" value="Unassembled WGS sequence"/>
</dbReference>
<sequence length="1074" mass="121781">MESKTNTSSFGKTFGNESANSVSEFNFSNTNDPKLQNANPNRFNNKADSSTEHKTTSFLFGGSAKPAFSFGANVSDNKSNGSGEAKGESASFNFGNTAPAISDSKVHHLNGNKLKENKNKKTGNAEKPTKTSREGELPRGDQKSPEGNQLLESYVVPPMNDLTNHNQMEISDEEAFYDVDIDENTNLPIRRINYSESKSPLLSNEHLKFAISSRDDKGVVYVAPSNKDIEDKEKTKLFPFDLLPQLDKSFEYRDFLNSTYKDFEQLLKDKKYEHFLSEEEEDFVGVPSVLKKQMEDRQMVLKEIMSSLLMNMQLLIKNKIKKDFVNLEDQWVLNYEEIINVLYLLNALHFGNKDETTVLFQQWIERIDIQPTEELVETVFKESDKPYENPLFWSNYVKKLLMRGSFSNLVDDFKVSMYEELKDSDNELFEIIDEFVNLISLYDPIKFSYDMKAFLHWKQLAVALRENSVNVETNHAIIQAELLELLSIISGSSKTINECSASWYECFIGHFLYQMPSKQLIPKYIDNALDVETYPKPIPGVEAWDSICVDLLKNKFLSVIASIEALDKSIGTFVAILIEAAGLLSTYSEEIGKDDAISKKQTNNSISASIDRMVEDLALTYLSNQELFPIGVGILINTGNSKGREILSEVLPTYEIKDSDDFEWVLSVCSQLKLSKTMATIQQIQGEKFFEKHLIPNALSCFAASHTSEKVVSTVWRLFEDTLIRGELDEELAVQLFESDFAKNNGLLRQCLSPLYVLNEIMKPGGLHNRTWTSRLLSLFDFRYLPSFYKAGLVVLLFENLNQNVFTLENLALIIEQFNRFESHINADSEAKLKCEALYKLMVENRSTRAYPVTFAQLLHTVRRGIAMDVSFTFLDDTQYQIVRDKNTKRGDFVFYSDRIIRLLVEEGLNQLPVKPVTIETPTGSTYEGSQFMGKICGVSIIRAGESMEAGLRDCCRSVRLGKILIQRDEETATPKLFYVKLPEDISERYVLLLDPLLATGGSAAMAVDVLIEKGVKPDKILFLNVLASPEGIQVFKEKYPAVKIITGHIDEGLDEKKYVVPGVGDFGDRYYCI</sequence>
<evidence type="ECO:0000256" key="18">
    <source>
        <dbReference type="SAM" id="MobiDB-lite"/>
    </source>
</evidence>
<name>A0A099P3J2_PICKU</name>
<dbReference type="GO" id="GO:0006406">
    <property type="term" value="P:mRNA export from nucleus"/>
    <property type="evidence" value="ECO:0007669"/>
    <property type="project" value="TreeGrafter"/>
</dbReference>
<evidence type="ECO:0000256" key="3">
    <source>
        <dbReference type="ARBA" id="ARBA00005180"/>
    </source>
</evidence>
<comment type="subcellular location">
    <subcellularLocation>
        <location evidence="2 17">Nucleus</location>
        <location evidence="2 17">Nuclear pore complex</location>
    </subcellularLocation>
</comment>
<comment type="similarity">
    <text evidence="5">Belongs to the UPRTase family.</text>
</comment>
<dbReference type="PANTHER" id="PTHR13373">
    <property type="entry name" value="FROUNT PROTEIN-RELATED"/>
    <property type="match status" value="1"/>
</dbReference>
<dbReference type="AlphaFoldDB" id="A0A099P3J2"/>
<organism evidence="20 21">
    <name type="scientific">Pichia kudriavzevii</name>
    <name type="common">Yeast</name>
    <name type="synonym">Issatchenkia orientalis</name>
    <dbReference type="NCBI Taxonomy" id="4909"/>
    <lineage>
        <taxon>Eukaryota</taxon>
        <taxon>Fungi</taxon>
        <taxon>Dikarya</taxon>
        <taxon>Ascomycota</taxon>
        <taxon>Saccharomycotina</taxon>
        <taxon>Pichiomycetes</taxon>
        <taxon>Pichiales</taxon>
        <taxon>Pichiaceae</taxon>
        <taxon>Pichia</taxon>
    </lineage>
</organism>
<dbReference type="GO" id="GO:0006606">
    <property type="term" value="P:protein import into nucleus"/>
    <property type="evidence" value="ECO:0007669"/>
    <property type="project" value="TreeGrafter"/>
</dbReference>
<keyword evidence="9" id="KW-0808">Transferase</keyword>
<evidence type="ECO:0000313" key="21">
    <source>
        <dbReference type="Proteomes" id="UP000029867"/>
    </source>
</evidence>
<dbReference type="NCBIfam" id="NF001097">
    <property type="entry name" value="PRK00129.1"/>
    <property type="match status" value="1"/>
</dbReference>
<evidence type="ECO:0000256" key="6">
    <source>
        <dbReference type="ARBA" id="ARBA00022448"/>
    </source>
</evidence>
<dbReference type="VEuPathDB" id="FungiDB:C5L36_0A07410"/>
<comment type="similarity">
    <text evidence="4 17">Belongs to the nucleoporin Nup85 family.</text>
</comment>
<comment type="cofactor">
    <cofactor evidence="1">
        <name>Mg(2+)</name>
        <dbReference type="ChEBI" id="CHEBI:18420"/>
    </cofactor>
</comment>
<keyword evidence="10" id="KW-0547">Nucleotide-binding</keyword>
<dbReference type="InterPro" id="IPR029057">
    <property type="entry name" value="PRTase-like"/>
</dbReference>
<evidence type="ECO:0000256" key="11">
    <source>
        <dbReference type="ARBA" id="ARBA00022816"/>
    </source>
</evidence>
<evidence type="ECO:0000256" key="12">
    <source>
        <dbReference type="ARBA" id="ARBA00022927"/>
    </source>
</evidence>
<gene>
    <name evidence="20" type="ORF">JL09_g2004</name>
</gene>
<keyword evidence="8" id="KW-0328">Glycosyltransferase</keyword>
<dbReference type="GO" id="GO:0008655">
    <property type="term" value="P:pyrimidine-containing compound salvage"/>
    <property type="evidence" value="ECO:0007669"/>
    <property type="project" value="UniProtKB-ARBA"/>
</dbReference>
<dbReference type="PANTHER" id="PTHR13373:SF21">
    <property type="entry name" value="NUCLEAR PORE COMPLEX PROTEIN NUP85"/>
    <property type="match status" value="1"/>
</dbReference>
<keyword evidence="12 17" id="KW-0653">Protein transport</keyword>
<dbReference type="Pfam" id="PF14681">
    <property type="entry name" value="UPRTase"/>
    <property type="match status" value="1"/>
</dbReference>
<evidence type="ECO:0000256" key="10">
    <source>
        <dbReference type="ARBA" id="ARBA00022741"/>
    </source>
</evidence>
<dbReference type="GO" id="GO:0017056">
    <property type="term" value="F:structural constituent of nuclear pore"/>
    <property type="evidence" value="ECO:0007669"/>
    <property type="project" value="TreeGrafter"/>
</dbReference>